<keyword evidence="3" id="KW-1185">Reference proteome</keyword>
<dbReference type="InterPro" id="IPR027843">
    <property type="entry name" value="DUF4440"/>
</dbReference>
<dbReference type="AlphaFoldDB" id="A0A8H2K716"/>
<dbReference type="Pfam" id="PF14534">
    <property type="entry name" value="DUF4440"/>
    <property type="match status" value="1"/>
</dbReference>
<dbReference type="InterPro" id="IPR032710">
    <property type="entry name" value="NTF2-like_dom_sf"/>
</dbReference>
<evidence type="ECO:0000313" key="3">
    <source>
        <dbReference type="Proteomes" id="UP000316560"/>
    </source>
</evidence>
<dbReference type="Gene3D" id="3.10.450.50">
    <property type="match status" value="1"/>
</dbReference>
<comment type="caution">
    <text evidence="2">The sequence shown here is derived from an EMBL/GenBank/DDBJ whole genome shotgun (WGS) entry which is preliminary data.</text>
</comment>
<sequence length="151" mass="16859">MTQATRDVADSSDTTSFTEDQRLIWFAQKEMYFGFLEGNRERIDGHIDNDATIWDAVTETIARGMKDLNAIRATRPSGGAKPVVTAFAVEDPIIDVSGDLAVSRHLLRVERVGPDGTVRELMRVSAGWRRIGGSWKIIHAHEDLFSSELSR</sequence>
<dbReference type="Proteomes" id="UP000316560">
    <property type="component" value="Unassembled WGS sequence"/>
</dbReference>
<feature type="domain" description="DUF4440" evidence="1">
    <location>
        <begin position="35"/>
        <end position="137"/>
    </location>
</feature>
<organism evidence="2 3">
    <name type="scientific">Rhodoglobus vestalii</name>
    <dbReference type="NCBI Taxonomy" id="193384"/>
    <lineage>
        <taxon>Bacteria</taxon>
        <taxon>Bacillati</taxon>
        <taxon>Actinomycetota</taxon>
        <taxon>Actinomycetes</taxon>
        <taxon>Micrococcales</taxon>
        <taxon>Microbacteriaceae</taxon>
        <taxon>Rhodoglobus</taxon>
    </lineage>
</organism>
<dbReference type="SUPFAM" id="SSF54427">
    <property type="entry name" value="NTF2-like"/>
    <property type="match status" value="1"/>
</dbReference>
<accession>A0A8H2K716</accession>
<dbReference type="EMBL" id="VFRA01000001">
    <property type="protein sequence ID" value="TQO19864.1"/>
    <property type="molecule type" value="Genomic_DNA"/>
</dbReference>
<protein>
    <submittedName>
        <fullName evidence="2">Uncharacterized protein DUF4440</fullName>
    </submittedName>
</protein>
<reference evidence="2 3" key="1">
    <citation type="submission" date="2019-06" db="EMBL/GenBank/DDBJ databases">
        <title>Sequencing the genomes of 1000 actinobacteria strains.</title>
        <authorList>
            <person name="Klenk H.-P."/>
        </authorList>
    </citation>
    <scope>NUCLEOTIDE SEQUENCE [LARGE SCALE GENOMIC DNA]</scope>
    <source>
        <strain evidence="2 3">DSM 21947</strain>
    </source>
</reference>
<dbReference type="OrthoDB" id="1551077at2"/>
<dbReference type="RefSeq" id="WP_141990296.1">
    <property type="nucleotide sequence ID" value="NZ_VFRA01000001.1"/>
</dbReference>
<evidence type="ECO:0000313" key="2">
    <source>
        <dbReference type="EMBL" id="TQO19864.1"/>
    </source>
</evidence>
<evidence type="ECO:0000259" key="1">
    <source>
        <dbReference type="Pfam" id="PF14534"/>
    </source>
</evidence>
<gene>
    <name evidence="2" type="ORF">FB472_1462</name>
</gene>
<proteinExistence type="predicted"/>
<name>A0A8H2K716_9MICO</name>